<evidence type="ECO:0000259" key="4">
    <source>
        <dbReference type="PROSITE" id="PS50987"/>
    </source>
</evidence>
<dbReference type="AlphaFoldDB" id="A0A1W1D9A5"/>
<protein>
    <submittedName>
        <fullName evidence="5">Transcriptional regulator, ArsR family</fullName>
    </submittedName>
</protein>
<evidence type="ECO:0000256" key="2">
    <source>
        <dbReference type="ARBA" id="ARBA00023125"/>
    </source>
</evidence>
<dbReference type="PANTHER" id="PTHR43132:SF2">
    <property type="entry name" value="ARSENICAL RESISTANCE OPERON REPRESSOR ARSR-RELATED"/>
    <property type="match status" value="1"/>
</dbReference>
<accession>A0A1W1D9A5</accession>
<keyword evidence="2" id="KW-0238">DNA-binding</keyword>
<dbReference type="InterPro" id="IPR051011">
    <property type="entry name" value="Metal_resp_trans_reg"/>
</dbReference>
<keyword evidence="1" id="KW-0805">Transcription regulation</keyword>
<dbReference type="CDD" id="cd00090">
    <property type="entry name" value="HTH_ARSR"/>
    <property type="match status" value="1"/>
</dbReference>
<feature type="domain" description="HTH arsR-type" evidence="4">
    <location>
        <begin position="8"/>
        <end position="102"/>
    </location>
</feature>
<dbReference type="NCBIfam" id="NF033788">
    <property type="entry name" value="HTH_metalloreg"/>
    <property type="match status" value="1"/>
</dbReference>
<dbReference type="InterPro" id="IPR001845">
    <property type="entry name" value="HTH_ArsR_DNA-bd_dom"/>
</dbReference>
<dbReference type="Gene3D" id="1.10.10.10">
    <property type="entry name" value="Winged helix-like DNA-binding domain superfamily/Winged helix DNA-binding domain"/>
    <property type="match status" value="1"/>
</dbReference>
<evidence type="ECO:0000256" key="3">
    <source>
        <dbReference type="ARBA" id="ARBA00023163"/>
    </source>
</evidence>
<gene>
    <name evidence="5" type="ORF">MNB_SUP05-4-279</name>
</gene>
<dbReference type="InterPro" id="IPR036390">
    <property type="entry name" value="WH_DNA-bd_sf"/>
</dbReference>
<dbReference type="PANTHER" id="PTHR43132">
    <property type="entry name" value="ARSENICAL RESISTANCE OPERON REPRESSOR ARSR-RELATED"/>
    <property type="match status" value="1"/>
</dbReference>
<dbReference type="GO" id="GO:0003700">
    <property type="term" value="F:DNA-binding transcription factor activity"/>
    <property type="evidence" value="ECO:0007669"/>
    <property type="project" value="InterPro"/>
</dbReference>
<dbReference type="GO" id="GO:0003677">
    <property type="term" value="F:DNA binding"/>
    <property type="evidence" value="ECO:0007669"/>
    <property type="project" value="UniProtKB-KW"/>
</dbReference>
<keyword evidence="3" id="KW-0804">Transcription</keyword>
<dbReference type="InterPro" id="IPR036388">
    <property type="entry name" value="WH-like_DNA-bd_sf"/>
</dbReference>
<evidence type="ECO:0000256" key="1">
    <source>
        <dbReference type="ARBA" id="ARBA00023015"/>
    </source>
</evidence>
<dbReference type="EMBL" id="FPHR01000015">
    <property type="protein sequence ID" value="SFV77016.1"/>
    <property type="molecule type" value="Genomic_DNA"/>
</dbReference>
<dbReference type="SUPFAM" id="SSF46785">
    <property type="entry name" value="Winged helix' DNA-binding domain"/>
    <property type="match status" value="1"/>
</dbReference>
<dbReference type="Pfam" id="PF01022">
    <property type="entry name" value="HTH_5"/>
    <property type="match status" value="1"/>
</dbReference>
<reference evidence="5" key="1">
    <citation type="submission" date="2016-10" db="EMBL/GenBank/DDBJ databases">
        <authorList>
            <person name="de Groot N.N."/>
        </authorList>
    </citation>
    <scope>NUCLEOTIDE SEQUENCE</scope>
</reference>
<evidence type="ECO:0000313" key="5">
    <source>
        <dbReference type="EMBL" id="SFV77016.1"/>
    </source>
</evidence>
<dbReference type="SMART" id="SM00418">
    <property type="entry name" value="HTH_ARSR"/>
    <property type="match status" value="1"/>
</dbReference>
<organism evidence="5">
    <name type="scientific">hydrothermal vent metagenome</name>
    <dbReference type="NCBI Taxonomy" id="652676"/>
    <lineage>
        <taxon>unclassified sequences</taxon>
        <taxon>metagenomes</taxon>
        <taxon>ecological metagenomes</taxon>
    </lineage>
</organism>
<dbReference type="InterPro" id="IPR011991">
    <property type="entry name" value="ArsR-like_HTH"/>
</dbReference>
<dbReference type="PROSITE" id="PS50987">
    <property type="entry name" value="HTH_ARSR_2"/>
    <property type="match status" value="1"/>
</dbReference>
<dbReference type="PRINTS" id="PR00778">
    <property type="entry name" value="HTHARSR"/>
</dbReference>
<sequence length="105" mass="11889">MSEMTLLEKDEDIEKATKALKAMAHPLRLKILCALKNDELPVLEIVKQVGSSQSNISQHIDILRTKDIIESRRDGNKILCKVKDVKILQLVENMQAVFCTSDDIK</sequence>
<proteinExistence type="predicted"/>
<name>A0A1W1D9A5_9ZZZZ</name>